<feature type="transmembrane region" description="Helical" evidence="6">
    <location>
        <begin position="327"/>
        <end position="349"/>
    </location>
</feature>
<organism evidence="8 9">
    <name type="scientific">Rhodanobacter terrae</name>
    <dbReference type="NCBI Taxonomy" id="418647"/>
    <lineage>
        <taxon>Bacteria</taxon>
        <taxon>Pseudomonadati</taxon>
        <taxon>Pseudomonadota</taxon>
        <taxon>Gammaproteobacteria</taxon>
        <taxon>Lysobacterales</taxon>
        <taxon>Rhodanobacteraceae</taxon>
        <taxon>Rhodanobacter</taxon>
    </lineage>
</organism>
<dbReference type="PANTHER" id="PTHR23505">
    <property type="entry name" value="SPINSTER"/>
    <property type="match status" value="1"/>
</dbReference>
<evidence type="ECO:0000256" key="5">
    <source>
        <dbReference type="ARBA" id="ARBA00023136"/>
    </source>
</evidence>
<keyword evidence="9" id="KW-1185">Reference proteome</keyword>
<feature type="transmembrane region" description="Helical" evidence="6">
    <location>
        <begin position="107"/>
        <end position="131"/>
    </location>
</feature>
<feature type="transmembrane region" description="Helical" evidence="6">
    <location>
        <begin position="229"/>
        <end position="251"/>
    </location>
</feature>
<feature type="transmembrane region" description="Helical" evidence="6">
    <location>
        <begin position="263"/>
        <end position="288"/>
    </location>
</feature>
<dbReference type="InterPro" id="IPR020846">
    <property type="entry name" value="MFS_dom"/>
</dbReference>
<name>A0ABW0SYL3_9GAMM</name>
<dbReference type="InterPro" id="IPR036259">
    <property type="entry name" value="MFS_trans_sf"/>
</dbReference>
<feature type="transmembrane region" description="Helical" evidence="6">
    <location>
        <begin position="394"/>
        <end position="414"/>
    </location>
</feature>
<comment type="subcellular location">
    <subcellularLocation>
        <location evidence="1">Membrane</location>
        <topology evidence="1">Multi-pass membrane protein</topology>
    </subcellularLocation>
</comment>
<feature type="transmembrane region" description="Helical" evidence="6">
    <location>
        <begin position="295"/>
        <end position="315"/>
    </location>
</feature>
<evidence type="ECO:0000256" key="4">
    <source>
        <dbReference type="ARBA" id="ARBA00022989"/>
    </source>
</evidence>
<dbReference type="PANTHER" id="PTHR23505:SF79">
    <property type="entry name" value="PROTEIN SPINSTER"/>
    <property type="match status" value="1"/>
</dbReference>
<evidence type="ECO:0000256" key="1">
    <source>
        <dbReference type="ARBA" id="ARBA00004141"/>
    </source>
</evidence>
<dbReference type="Pfam" id="PF07690">
    <property type="entry name" value="MFS_1"/>
    <property type="match status" value="1"/>
</dbReference>
<evidence type="ECO:0000256" key="6">
    <source>
        <dbReference type="SAM" id="Phobius"/>
    </source>
</evidence>
<evidence type="ECO:0000313" key="8">
    <source>
        <dbReference type="EMBL" id="MFC5581345.1"/>
    </source>
</evidence>
<protein>
    <submittedName>
        <fullName evidence="8">MFS transporter</fullName>
    </submittedName>
</protein>
<dbReference type="Gene3D" id="1.20.1250.20">
    <property type="entry name" value="MFS general substrate transporter like domains"/>
    <property type="match status" value="2"/>
</dbReference>
<evidence type="ECO:0000259" key="7">
    <source>
        <dbReference type="PROSITE" id="PS50850"/>
    </source>
</evidence>
<dbReference type="SUPFAM" id="SSF103473">
    <property type="entry name" value="MFS general substrate transporter"/>
    <property type="match status" value="1"/>
</dbReference>
<reference evidence="9" key="1">
    <citation type="journal article" date="2019" name="Int. J. Syst. Evol. Microbiol.">
        <title>The Global Catalogue of Microorganisms (GCM) 10K type strain sequencing project: providing services to taxonomists for standard genome sequencing and annotation.</title>
        <authorList>
            <consortium name="The Broad Institute Genomics Platform"/>
            <consortium name="The Broad Institute Genome Sequencing Center for Infectious Disease"/>
            <person name="Wu L."/>
            <person name="Ma J."/>
        </authorList>
    </citation>
    <scope>NUCLEOTIDE SEQUENCE [LARGE SCALE GENOMIC DNA]</scope>
    <source>
        <strain evidence="9">CGMCC 1.13587</strain>
    </source>
</reference>
<dbReference type="InterPro" id="IPR044770">
    <property type="entry name" value="MFS_spinster-like"/>
</dbReference>
<evidence type="ECO:0000313" key="9">
    <source>
        <dbReference type="Proteomes" id="UP001596111"/>
    </source>
</evidence>
<keyword evidence="4 6" id="KW-1133">Transmembrane helix</keyword>
<evidence type="ECO:0000256" key="2">
    <source>
        <dbReference type="ARBA" id="ARBA00022448"/>
    </source>
</evidence>
<sequence>MPLPNVRSTSGNISVSLICLLALGHCAAFADRNLPAVAAPLLKADLGLSDAQLGLLDGPAFVLLYVVGMLASWPLASSRHRFRLLAGCVALWVLGMAAFALGQSFGVLVAARALVGLGQAAFVPLALGLIVEGSAPRWRARSMAVFTAAAVVGRSVALLGGGAALALLARWVPALGHAHWRLLFLLMAAPNLILMAMLLRRAEWSPAAPPPVAVPGQIVAAFRRRPGLVCAYFCGAGASVLIVQTIGAWAPSVLHREEGLVPATAALAFGAALLVTAPLGHLIAGILVDRRGKRVTPMAVVAGALLLAVPLLWAVLRASSATTACGFLTLTYLVGDVAAVAALAGLPSILPVPLRDAGLRLFLAFITVLGVGLGPFFAGLVSDGIGMGGRGLSTALYMVCAGAAAFGIVSALLARAGWRDAVVEAAG</sequence>
<feature type="transmembrane region" description="Helical" evidence="6">
    <location>
        <begin position="82"/>
        <end position="101"/>
    </location>
</feature>
<evidence type="ECO:0000256" key="3">
    <source>
        <dbReference type="ARBA" id="ARBA00022692"/>
    </source>
</evidence>
<keyword evidence="3 6" id="KW-0812">Transmembrane</keyword>
<feature type="domain" description="Major facilitator superfamily (MFS) profile" evidence="7">
    <location>
        <begin position="17"/>
        <end position="419"/>
    </location>
</feature>
<feature type="transmembrane region" description="Helical" evidence="6">
    <location>
        <begin position="54"/>
        <end position="75"/>
    </location>
</feature>
<dbReference type="EMBL" id="JBHSNG010000008">
    <property type="protein sequence ID" value="MFC5581345.1"/>
    <property type="molecule type" value="Genomic_DNA"/>
</dbReference>
<dbReference type="Proteomes" id="UP001596111">
    <property type="component" value="Unassembled WGS sequence"/>
</dbReference>
<proteinExistence type="predicted"/>
<keyword evidence="2" id="KW-0813">Transport</keyword>
<dbReference type="PROSITE" id="PS50850">
    <property type="entry name" value="MFS"/>
    <property type="match status" value="1"/>
</dbReference>
<dbReference type="RefSeq" id="WP_377326528.1">
    <property type="nucleotide sequence ID" value="NZ_JBHSNG010000008.1"/>
</dbReference>
<accession>A0ABW0SYL3</accession>
<comment type="caution">
    <text evidence="8">The sequence shown here is derived from an EMBL/GenBank/DDBJ whole genome shotgun (WGS) entry which is preliminary data.</text>
</comment>
<dbReference type="InterPro" id="IPR011701">
    <property type="entry name" value="MFS"/>
</dbReference>
<feature type="transmembrane region" description="Helical" evidence="6">
    <location>
        <begin position="143"/>
        <end position="168"/>
    </location>
</feature>
<feature type="transmembrane region" description="Helical" evidence="6">
    <location>
        <begin position="180"/>
        <end position="199"/>
    </location>
</feature>
<feature type="transmembrane region" description="Helical" evidence="6">
    <location>
        <begin position="361"/>
        <end position="382"/>
    </location>
</feature>
<gene>
    <name evidence="8" type="ORF">ACFPPB_09510</name>
</gene>
<keyword evidence="5 6" id="KW-0472">Membrane</keyword>